<dbReference type="AlphaFoldDB" id="A0A1F7J2R9"/>
<sequence length="228" mass="25472">MAIERWELAQRQKGNVAGAEVAKALRDQYGDVPLHQSVYDVSREQPTDSSAVEMPSPELRAKLEQAGFTAIYPLTKQSIKTLRDEGKPFWSTWHNEYPELEALPSRGTWVAINPDQLFLPDSNRKTLKEQEQMVKKFSKDLKIDGVEAVIGEMPDYTELAFTHFDATGERLFGKNYSYNYARTKTPTSGSDVAVVGNFGADGGLVVSGWYRVRGDDHVFASPLVVPKA</sequence>
<reference evidence="1 2" key="1">
    <citation type="journal article" date="2016" name="Nat. Commun.">
        <title>Thousands of microbial genomes shed light on interconnected biogeochemical processes in an aquifer system.</title>
        <authorList>
            <person name="Anantharaman K."/>
            <person name="Brown C.T."/>
            <person name="Hug L.A."/>
            <person name="Sharon I."/>
            <person name="Castelle C.J."/>
            <person name="Probst A.J."/>
            <person name="Thomas B.C."/>
            <person name="Singh A."/>
            <person name="Wilkins M.J."/>
            <person name="Karaoz U."/>
            <person name="Brodie E.L."/>
            <person name="Williams K.H."/>
            <person name="Hubbard S.S."/>
            <person name="Banfield J.F."/>
        </authorList>
    </citation>
    <scope>NUCLEOTIDE SEQUENCE [LARGE SCALE GENOMIC DNA]</scope>
</reference>
<organism evidence="1 2">
    <name type="scientific">Candidatus Roizmanbacteria bacterium RIFCSPLOWO2_01_FULL_40_42</name>
    <dbReference type="NCBI Taxonomy" id="1802066"/>
    <lineage>
        <taxon>Bacteria</taxon>
        <taxon>Candidatus Roizmaniibacteriota</taxon>
    </lineage>
</organism>
<evidence type="ECO:0000313" key="1">
    <source>
        <dbReference type="EMBL" id="OGK49872.1"/>
    </source>
</evidence>
<accession>A0A1F7J2R9</accession>
<evidence type="ECO:0000313" key="2">
    <source>
        <dbReference type="Proteomes" id="UP000178558"/>
    </source>
</evidence>
<dbReference type="Proteomes" id="UP000178558">
    <property type="component" value="Unassembled WGS sequence"/>
</dbReference>
<protein>
    <submittedName>
        <fullName evidence="1">Uncharacterized protein</fullName>
    </submittedName>
</protein>
<proteinExistence type="predicted"/>
<name>A0A1F7J2R9_9BACT</name>
<gene>
    <name evidence="1" type="ORF">A3B50_03745</name>
</gene>
<comment type="caution">
    <text evidence="1">The sequence shown here is derived from an EMBL/GenBank/DDBJ whole genome shotgun (WGS) entry which is preliminary data.</text>
</comment>
<dbReference type="EMBL" id="MGAQ01000024">
    <property type="protein sequence ID" value="OGK49872.1"/>
    <property type="molecule type" value="Genomic_DNA"/>
</dbReference>